<feature type="transmembrane region" description="Helical" evidence="8">
    <location>
        <begin position="250"/>
        <end position="270"/>
    </location>
</feature>
<feature type="transmembrane region" description="Helical" evidence="8">
    <location>
        <begin position="304"/>
        <end position="323"/>
    </location>
</feature>
<keyword evidence="6 8" id="KW-1133">Transmembrane helix</keyword>
<feature type="transmembrane region" description="Helical" evidence="8">
    <location>
        <begin position="205"/>
        <end position="229"/>
    </location>
</feature>
<dbReference type="Proteomes" id="UP000029733">
    <property type="component" value="Unassembled WGS sequence"/>
</dbReference>
<evidence type="ECO:0000256" key="8">
    <source>
        <dbReference type="SAM" id="Phobius"/>
    </source>
</evidence>
<keyword evidence="4" id="KW-0808">Transferase</keyword>
<keyword evidence="7 8" id="KW-0472">Membrane</keyword>
<name>A0A4U8T9B3_9HELI</name>
<keyword evidence="10" id="KW-1185">Reference proteome</keyword>
<keyword evidence="2" id="KW-1003">Cell membrane</keyword>
<proteinExistence type="predicted"/>
<dbReference type="AlphaFoldDB" id="A0A4U8T9B3"/>
<dbReference type="STRING" id="1677920.LS71_04415"/>
<feature type="transmembrane region" description="Helical" evidence="8">
    <location>
        <begin position="276"/>
        <end position="297"/>
    </location>
</feature>
<evidence type="ECO:0000256" key="1">
    <source>
        <dbReference type="ARBA" id="ARBA00004651"/>
    </source>
</evidence>
<dbReference type="EMBL" id="JRPR02000004">
    <property type="protein sequence ID" value="TLD96361.1"/>
    <property type="molecule type" value="Genomic_DNA"/>
</dbReference>
<sequence>MTSLNRFWELVLGDNHPFLYNFLLYFYAKLFGYTDGVLRFFSTLCILVGGFVSYYLLQKHTGRYVAFIYFGIYLCAPNTIYYAQELRSYAMLLGLSSVFCVLYFLIRESLYARFTSLSIWHFVGLSFVGVLLILTHYYAYIFCFCAGLALLLECLYKKSLFLPVFLSFLIIGCVGVAWILVHIYYGGFYERIIGSANGQNWIHEGSVWSLVWSVLLSMFGKYGIGALILTTLYLTVSNFAQLRSLIKRHITLCLPIVFEICMLVVIFTFVSKTMTTRYFIEIYPFGYLFVALILGFYGRRVLPFVCLILVCLSIHSFLLSATYKKEDIRAASAYITTHFDSAHCKLPVSWISYARYLPEFEFVTHPLKQESCDLILLSTANETDKATDFKATRDYLSKHNISEPYCFLYFDGALLVLQKCAPKSLKD</sequence>
<comment type="caution">
    <text evidence="9">The sequence shown here is derived from an EMBL/GenBank/DDBJ whole genome shotgun (WGS) entry which is preliminary data.</text>
</comment>
<organism evidence="9 10">
    <name type="scientific">Helicobacter jaachi</name>
    <dbReference type="NCBI Taxonomy" id="1677920"/>
    <lineage>
        <taxon>Bacteria</taxon>
        <taxon>Pseudomonadati</taxon>
        <taxon>Campylobacterota</taxon>
        <taxon>Epsilonproteobacteria</taxon>
        <taxon>Campylobacterales</taxon>
        <taxon>Helicobacteraceae</taxon>
        <taxon>Helicobacter</taxon>
    </lineage>
</organism>
<dbReference type="PANTHER" id="PTHR33908">
    <property type="entry name" value="MANNOSYLTRANSFERASE YKCB-RELATED"/>
    <property type="match status" value="1"/>
</dbReference>
<gene>
    <name evidence="9" type="ORF">LS71_006465</name>
</gene>
<feature type="transmembrane region" description="Helical" evidence="8">
    <location>
        <begin position="89"/>
        <end position="106"/>
    </location>
</feature>
<evidence type="ECO:0000256" key="3">
    <source>
        <dbReference type="ARBA" id="ARBA00022676"/>
    </source>
</evidence>
<evidence type="ECO:0000256" key="6">
    <source>
        <dbReference type="ARBA" id="ARBA00022989"/>
    </source>
</evidence>
<comment type="subcellular location">
    <subcellularLocation>
        <location evidence="1">Cell membrane</location>
        <topology evidence="1">Multi-pass membrane protein</topology>
    </subcellularLocation>
</comment>
<evidence type="ECO:0000313" key="10">
    <source>
        <dbReference type="Proteomes" id="UP000029733"/>
    </source>
</evidence>
<dbReference type="GO" id="GO:0016763">
    <property type="term" value="F:pentosyltransferase activity"/>
    <property type="evidence" value="ECO:0007669"/>
    <property type="project" value="TreeGrafter"/>
</dbReference>
<evidence type="ECO:0000256" key="5">
    <source>
        <dbReference type="ARBA" id="ARBA00022692"/>
    </source>
</evidence>
<evidence type="ECO:0000256" key="7">
    <source>
        <dbReference type="ARBA" id="ARBA00023136"/>
    </source>
</evidence>
<feature type="transmembrane region" description="Helical" evidence="8">
    <location>
        <begin position="64"/>
        <end position="83"/>
    </location>
</feature>
<accession>A0A4U8T9B3</accession>
<feature type="transmembrane region" description="Helical" evidence="8">
    <location>
        <begin position="163"/>
        <end position="185"/>
    </location>
</feature>
<feature type="transmembrane region" description="Helical" evidence="8">
    <location>
        <begin position="111"/>
        <end position="131"/>
    </location>
</feature>
<protein>
    <submittedName>
        <fullName evidence="9">Uncharacterized protein</fullName>
    </submittedName>
</protein>
<evidence type="ECO:0000256" key="2">
    <source>
        <dbReference type="ARBA" id="ARBA00022475"/>
    </source>
</evidence>
<evidence type="ECO:0000313" key="9">
    <source>
        <dbReference type="EMBL" id="TLD96361.1"/>
    </source>
</evidence>
<feature type="transmembrane region" description="Helical" evidence="8">
    <location>
        <begin position="40"/>
        <end position="57"/>
    </location>
</feature>
<keyword evidence="3" id="KW-0328">Glycosyltransferase</keyword>
<dbReference type="InterPro" id="IPR050297">
    <property type="entry name" value="LipidA_mod_glycosyltrf_83"/>
</dbReference>
<keyword evidence="5 8" id="KW-0812">Transmembrane</keyword>
<dbReference type="OrthoDB" id="5322379at2"/>
<dbReference type="PANTHER" id="PTHR33908:SF11">
    <property type="entry name" value="MEMBRANE PROTEIN"/>
    <property type="match status" value="1"/>
</dbReference>
<reference evidence="9 10" key="1">
    <citation type="journal article" date="2014" name="Genome Announc.">
        <title>Draft genome sequences of eight enterohepatic helicobacter species isolated from both laboratory and wild rodents.</title>
        <authorList>
            <person name="Sheh A."/>
            <person name="Shen Z."/>
            <person name="Fox J.G."/>
        </authorList>
    </citation>
    <scope>NUCLEOTIDE SEQUENCE [LARGE SCALE GENOMIC DNA]</scope>
    <source>
        <strain evidence="9 10">MIT 09-6949</strain>
    </source>
</reference>
<dbReference type="GO" id="GO:0005886">
    <property type="term" value="C:plasma membrane"/>
    <property type="evidence" value="ECO:0007669"/>
    <property type="project" value="UniProtKB-SubCell"/>
</dbReference>
<dbReference type="GO" id="GO:0009103">
    <property type="term" value="P:lipopolysaccharide biosynthetic process"/>
    <property type="evidence" value="ECO:0007669"/>
    <property type="project" value="UniProtKB-ARBA"/>
</dbReference>
<evidence type="ECO:0000256" key="4">
    <source>
        <dbReference type="ARBA" id="ARBA00022679"/>
    </source>
</evidence>